<evidence type="ECO:0000313" key="4">
    <source>
        <dbReference type="Proteomes" id="UP001396334"/>
    </source>
</evidence>
<evidence type="ECO:0000256" key="2">
    <source>
        <dbReference type="SAM" id="SignalP"/>
    </source>
</evidence>
<protein>
    <submittedName>
        <fullName evidence="3">Uncharacterized protein</fullName>
    </submittedName>
</protein>
<keyword evidence="4" id="KW-1185">Reference proteome</keyword>
<proteinExistence type="predicted"/>
<dbReference type="Proteomes" id="UP001396334">
    <property type="component" value="Unassembled WGS sequence"/>
</dbReference>
<comment type="caution">
    <text evidence="3">The sequence shown here is derived from an EMBL/GenBank/DDBJ whole genome shotgun (WGS) entry which is preliminary data.</text>
</comment>
<reference evidence="3 4" key="1">
    <citation type="journal article" date="2024" name="G3 (Bethesda)">
        <title>Genome assembly of Hibiscus sabdariffa L. provides insights into metabolisms of medicinal natural products.</title>
        <authorList>
            <person name="Kim T."/>
        </authorList>
    </citation>
    <scope>NUCLEOTIDE SEQUENCE [LARGE SCALE GENOMIC DNA]</scope>
    <source>
        <strain evidence="3">TK-2024</strain>
        <tissue evidence="3">Old leaves</tissue>
    </source>
</reference>
<organism evidence="3 4">
    <name type="scientific">Hibiscus sabdariffa</name>
    <name type="common">roselle</name>
    <dbReference type="NCBI Taxonomy" id="183260"/>
    <lineage>
        <taxon>Eukaryota</taxon>
        <taxon>Viridiplantae</taxon>
        <taxon>Streptophyta</taxon>
        <taxon>Embryophyta</taxon>
        <taxon>Tracheophyta</taxon>
        <taxon>Spermatophyta</taxon>
        <taxon>Magnoliopsida</taxon>
        <taxon>eudicotyledons</taxon>
        <taxon>Gunneridae</taxon>
        <taxon>Pentapetalae</taxon>
        <taxon>rosids</taxon>
        <taxon>malvids</taxon>
        <taxon>Malvales</taxon>
        <taxon>Malvaceae</taxon>
        <taxon>Malvoideae</taxon>
        <taxon>Hibiscus</taxon>
    </lineage>
</organism>
<evidence type="ECO:0000313" key="3">
    <source>
        <dbReference type="EMBL" id="KAK9015535.1"/>
    </source>
</evidence>
<evidence type="ECO:0000256" key="1">
    <source>
        <dbReference type="SAM" id="MobiDB-lite"/>
    </source>
</evidence>
<dbReference type="EMBL" id="JBBPBN010000021">
    <property type="protein sequence ID" value="KAK9015535.1"/>
    <property type="molecule type" value="Genomic_DNA"/>
</dbReference>
<sequence length="100" mass="10721">MDIAMRPLHPSLVIAALMIFILSTNQCDSSRVPTERAPASQSLQKDLNVPPSGHNGCTYIPNRGGAPCVIEGEGAFVDRVMSPPRRLLPDPMVPSSANLK</sequence>
<feature type="signal peptide" evidence="2">
    <location>
        <begin position="1"/>
        <end position="29"/>
    </location>
</feature>
<keyword evidence="2" id="KW-0732">Signal</keyword>
<feature type="chain" id="PRO_5045987764" evidence="2">
    <location>
        <begin position="30"/>
        <end position="100"/>
    </location>
</feature>
<gene>
    <name evidence="3" type="ORF">V6N11_006638</name>
</gene>
<accession>A0ABR2RRE3</accession>
<name>A0ABR2RRE3_9ROSI</name>
<feature type="region of interest" description="Disordered" evidence="1">
    <location>
        <begin position="30"/>
        <end position="54"/>
    </location>
</feature>